<accession>A0A9Y2MZC1</accession>
<evidence type="ECO:0000313" key="10">
    <source>
        <dbReference type="Proteomes" id="UP001236014"/>
    </source>
</evidence>
<dbReference type="GO" id="GO:0005886">
    <property type="term" value="C:plasma membrane"/>
    <property type="evidence" value="ECO:0007669"/>
    <property type="project" value="UniProtKB-SubCell"/>
</dbReference>
<sequence>MQLEAGAAAFVQDLAGCLAGRRVVAFALGPGERAQRAARERNGADSIFVSVTITVGRVVFNSMAGYALARLRFRGRSAVFGAVVAVLAVPSVVLLIPKFLVLNQFGMYDTYAAMIIPLLADASGVFIMKQFFESVP</sequence>
<evidence type="ECO:0000256" key="5">
    <source>
        <dbReference type="ARBA" id="ARBA00022989"/>
    </source>
</evidence>
<evidence type="ECO:0000256" key="7">
    <source>
        <dbReference type="SAM" id="Phobius"/>
    </source>
</evidence>
<keyword evidence="6 7" id="KW-0472">Membrane</keyword>
<dbReference type="GO" id="GO:0055085">
    <property type="term" value="P:transmembrane transport"/>
    <property type="evidence" value="ECO:0007669"/>
    <property type="project" value="InterPro"/>
</dbReference>
<protein>
    <recommendedName>
        <fullName evidence="8">ABC transmembrane type-1 domain-containing protein</fullName>
    </recommendedName>
</protein>
<dbReference type="EMBL" id="CP127294">
    <property type="protein sequence ID" value="WIX82463.1"/>
    <property type="molecule type" value="Genomic_DNA"/>
</dbReference>
<dbReference type="Proteomes" id="UP001236014">
    <property type="component" value="Chromosome"/>
</dbReference>
<dbReference type="InterPro" id="IPR000515">
    <property type="entry name" value="MetI-like"/>
</dbReference>
<dbReference type="PANTHER" id="PTHR43744">
    <property type="entry name" value="ABC TRANSPORTER PERMEASE PROTEIN MG189-RELATED-RELATED"/>
    <property type="match status" value="1"/>
</dbReference>
<evidence type="ECO:0000313" key="9">
    <source>
        <dbReference type="EMBL" id="WIX82463.1"/>
    </source>
</evidence>
<dbReference type="KEGG" id="acab:QRX50_17690"/>
<organism evidence="9 10">
    <name type="scientific">Amycolatopsis carbonis</name>
    <dbReference type="NCBI Taxonomy" id="715471"/>
    <lineage>
        <taxon>Bacteria</taxon>
        <taxon>Bacillati</taxon>
        <taxon>Actinomycetota</taxon>
        <taxon>Actinomycetes</taxon>
        <taxon>Pseudonocardiales</taxon>
        <taxon>Pseudonocardiaceae</taxon>
        <taxon>Amycolatopsis</taxon>
    </lineage>
</organism>
<keyword evidence="4 7" id="KW-0812">Transmembrane</keyword>
<comment type="subcellular location">
    <subcellularLocation>
        <location evidence="1">Cell membrane</location>
        <topology evidence="1">Multi-pass membrane protein</topology>
    </subcellularLocation>
</comment>
<proteinExistence type="predicted"/>
<keyword evidence="10" id="KW-1185">Reference proteome</keyword>
<dbReference type="PROSITE" id="PS50928">
    <property type="entry name" value="ABC_TM1"/>
    <property type="match status" value="1"/>
</dbReference>
<keyword evidence="5 7" id="KW-1133">Transmembrane helix</keyword>
<evidence type="ECO:0000256" key="3">
    <source>
        <dbReference type="ARBA" id="ARBA00022475"/>
    </source>
</evidence>
<keyword evidence="3" id="KW-1003">Cell membrane</keyword>
<dbReference type="Gene3D" id="1.10.3720.10">
    <property type="entry name" value="MetI-like"/>
    <property type="match status" value="1"/>
</dbReference>
<name>A0A9Y2MZC1_9PSEU</name>
<feature type="transmembrane region" description="Helical" evidence="7">
    <location>
        <begin position="47"/>
        <end position="69"/>
    </location>
</feature>
<dbReference type="PANTHER" id="PTHR43744:SF12">
    <property type="entry name" value="ABC TRANSPORTER PERMEASE PROTEIN MG189-RELATED"/>
    <property type="match status" value="1"/>
</dbReference>
<evidence type="ECO:0000256" key="2">
    <source>
        <dbReference type="ARBA" id="ARBA00022448"/>
    </source>
</evidence>
<reference evidence="9 10" key="1">
    <citation type="submission" date="2023-06" db="EMBL/GenBank/DDBJ databases">
        <authorList>
            <person name="Oyuntsetseg B."/>
            <person name="Kim S.B."/>
        </authorList>
    </citation>
    <scope>NUCLEOTIDE SEQUENCE [LARGE SCALE GENOMIC DNA]</scope>
    <source>
        <strain evidence="9 10">2-15</strain>
    </source>
</reference>
<evidence type="ECO:0000256" key="4">
    <source>
        <dbReference type="ARBA" id="ARBA00022692"/>
    </source>
</evidence>
<dbReference type="InterPro" id="IPR035906">
    <property type="entry name" value="MetI-like_sf"/>
</dbReference>
<evidence type="ECO:0000256" key="1">
    <source>
        <dbReference type="ARBA" id="ARBA00004651"/>
    </source>
</evidence>
<dbReference type="SUPFAM" id="SSF161098">
    <property type="entry name" value="MetI-like"/>
    <property type="match status" value="1"/>
</dbReference>
<dbReference type="AlphaFoldDB" id="A0A9Y2MZC1"/>
<feature type="domain" description="ABC transmembrane type-1" evidence="8">
    <location>
        <begin position="43"/>
        <end position="136"/>
    </location>
</feature>
<keyword evidence="2" id="KW-0813">Transport</keyword>
<gene>
    <name evidence="9" type="ORF">QRX50_17690</name>
</gene>
<feature type="transmembrane region" description="Helical" evidence="7">
    <location>
        <begin position="78"/>
        <end position="99"/>
    </location>
</feature>
<evidence type="ECO:0000259" key="8">
    <source>
        <dbReference type="PROSITE" id="PS50928"/>
    </source>
</evidence>
<dbReference type="RefSeq" id="WP_285973032.1">
    <property type="nucleotide sequence ID" value="NZ_CP127294.1"/>
</dbReference>
<evidence type="ECO:0000256" key="6">
    <source>
        <dbReference type="ARBA" id="ARBA00023136"/>
    </source>
</evidence>